<gene>
    <name evidence="2" type="primary">SCS2_3</name>
    <name evidence="2" type="ORF">K7432_015700</name>
</gene>
<evidence type="ECO:0000313" key="3">
    <source>
        <dbReference type="Proteomes" id="UP001479436"/>
    </source>
</evidence>
<comment type="caution">
    <text evidence="2">The sequence shown here is derived from an EMBL/GenBank/DDBJ whole genome shotgun (WGS) entry which is preliminary data.</text>
</comment>
<keyword evidence="3" id="KW-1185">Reference proteome</keyword>
<dbReference type="Pfam" id="PF13843">
    <property type="entry name" value="DDE_Tnp_1_7"/>
    <property type="match status" value="1"/>
</dbReference>
<reference evidence="2 3" key="1">
    <citation type="submission" date="2023-04" db="EMBL/GenBank/DDBJ databases">
        <title>Genome of Basidiobolus ranarum AG-B5.</title>
        <authorList>
            <person name="Stajich J.E."/>
            <person name="Carter-House D."/>
            <person name="Gryganskyi A."/>
        </authorList>
    </citation>
    <scope>NUCLEOTIDE SEQUENCE [LARGE SCALE GENOMIC DNA]</scope>
    <source>
        <strain evidence="2 3">AG-B5</strain>
    </source>
</reference>
<dbReference type="EMBL" id="JASJQH010009107">
    <property type="protein sequence ID" value="KAK9681223.1"/>
    <property type="molecule type" value="Genomic_DNA"/>
</dbReference>
<sequence length="153" mass="17791">MPKLDEFGCTIFVFWYRVKKTKAFVSSCSTTPPTTQSYQGGNGQVLHCPQVFEDYESQKSSIDVNNNHSDNMILFHDVMSTYHWEARFLLFVFGIAEANAFSCYKIWGNNAEGILHSDLKCRLAHSLLLKVKYFECHYEVCKIFHPQYGELRR</sequence>
<feature type="domain" description="PiggyBac transposable element-derived protein" evidence="1">
    <location>
        <begin position="10"/>
        <end position="101"/>
    </location>
</feature>
<organism evidence="2 3">
    <name type="scientific">Basidiobolus ranarum</name>
    <dbReference type="NCBI Taxonomy" id="34480"/>
    <lineage>
        <taxon>Eukaryota</taxon>
        <taxon>Fungi</taxon>
        <taxon>Fungi incertae sedis</taxon>
        <taxon>Zoopagomycota</taxon>
        <taxon>Entomophthoromycotina</taxon>
        <taxon>Basidiobolomycetes</taxon>
        <taxon>Basidiobolales</taxon>
        <taxon>Basidiobolaceae</taxon>
        <taxon>Basidiobolus</taxon>
    </lineage>
</organism>
<name>A0ABR2VMQ3_9FUNG</name>
<evidence type="ECO:0000259" key="1">
    <source>
        <dbReference type="Pfam" id="PF13843"/>
    </source>
</evidence>
<protein>
    <submittedName>
        <fullName evidence="2">Phosphatidylinositol-binding protein scs2</fullName>
    </submittedName>
</protein>
<evidence type="ECO:0000313" key="2">
    <source>
        <dbReference type="EMBL" id="KAK9681223.1"/>
    </source>
</evidence>
<accession>A0ABR2VMQ3</accession>
<dbReference type="Proteomes" id="UP001479436">
    <property type="component" value="Unassembled WGS sequence"/>
</dbReference>
<dbReference type="InterPro" id="IPR029526">
    <property type="entry name" value="PGBD"/>
</dbReference>
<proteinExistence type="predicted"/>